<evidence type="ECO:0000256" key="1">
    <source>
        <dbReference type="SAM" id="SignalP"/>
    </source>
</evidence>
<gene>
    <name evidence="2" type="ORF">GLOIN_2v356465</name>
</gene>
<dbReference type="EMBL" id="AUPC02000190">
    <property type="protein sequence ID" value="POG66456.1"/>
    <property type="molecule type" value="Genomic_DNA"/>
</dbReference>
<accession>A0A2P4PM41</accession>
<proteinExistence type="predicted"/>
<protein>
    <submittedName>
        <fullName evidence="2">Uncharacterized protein</fullName>
    </submittedName>
</protein>
<keyword evidence="3" id="KW-1185">Reference proteome</keyword>
<sequence length="116" mass="13286">MKFTTLVCLTALGVSALNVNAAPISEVELNNKRDAPSTYYYDDDKKDKYDDEYGYDDKKKDHITRMRKTATITTPTATMERISTMTNTDMMTKKITRMRKTATITTPTATMERIIR</sequence>
<reference evidence="2 3" key="2">
    <citation type="journal article" date="2018" name="New Phytol.">
        <title>High intraspecific genome diversity in the model arbuscular mycorrhizal symbiont Rhizophagus irregularis.</title>
        <authorList>
            <person name="Chen E.C.H."/>
            <person name="Morin E."/>
            <person name="Beaudet D."/>
            <person name="Noel J."/>
            <person name="Yildirir G."/>
            <person name="Ndikumana S."/>
            <person name="Charron P."/>
            <person name="St-Onge C."/>
            <person name="Giorgi J."/>
            <person name="Kruger M."/>
            <person name="Marton T."/>
            <person name="Ropars J."/>
            <person name="Grigoriev I.V."/>
            <person name="Hainaut M."/>
            <person name="Henrissat B."/>
            <person name="Roux C."/>
            <person name="Martin F."/>
            <person name="Corradi N."/>
        </authorList>
    </citation>
    <scope>NUCLEOTIDE SEQUENCE [LARGE SCALE GENOMIC DNA]</scope>
    <source>
        <strain evidence="2 3">DAOM 197198</strain>
    </source>
</reference>
<feature type="chain" id="PRO_5015120658" evidence="1">
    <location>
        <begin position="22"/>
        <end position="116"/>
    </location>
</feature>
<dbReference type="AlphaFoldDB" id="A0A2P4PM41"/>
<keyword evidence="1" id="KW-0732">Signal</keyword>
<name>A0A2P4PM41_RHIID</name>
<dbReference type="VEuPathDB" id="FungiDB:RhiirFUN_001261"/>
<organism evidence="2 3">
    <name type="scientific">Rhizophagus irregularis (strain DAOM 181602 / DAOM 197198 / MUCL 43194)</name>
    <name type="common">Arbuscular mycorrhizal fungus</name>
    <name type="synonym">Glomus intraradices</name>
    <dbReference type="NCBI Taxonomy" id="747089"/>
    <lineage>
        <taxon>Eukaryota</taxon>
        <taxon>Fungi</taxon>
        <taxon>Fungi incertae sedis</taxon>
        <taxon>Mucoromycota</taxon>
        <taxon>Glomeromycotina</taxon>
        <taxon>Glomeromycetes</taxon>
        <taxon>Glomerales</taxon>
        <taxon>Glomeraceae</taxon>
        <taxon>Rhizophagus</taxon>
    </lineage>
</organism>
<evidence type="ECO:0000313" key="2">
    <source>
        <dbReference type="EMBL" id="POG66456.1"/>
    </source>
</evidence>
<dbReference type="Proteomes" id="UP000018888">
    <property type="component" value="Unassembled WGS sequence"/>
</dbReference>
<reference evidence="2 3" key="1">
    <citation type="journal article" date="2013" name="Proc. Natl. Acad. Sci. U.S.A.">
        <title>Genome of an arbuscular mycorrhizal fungus provides insight into the oldest plant symbiosis.</title>
        <authorList>
            <person name="Tisserant E."/>
            <person name="Malbreil M."/>
            <person name="Kuo A."/>
            <person name="Kohler A."/>
            <person name="Symeonidi A."/>
            <person name="Balestrini R."/>
            <person name="Charron P."/>
            <person name="Duensing N."/>
            <person name="Frei Dit Frey N."/>
            <person name="Gianinazzi-Pearson V."/>
            <person name="Gilbert L.B."/>
            <person name="Handa Y."/>
            <person name="Herr J.R."/>
            <person name="Hijri M."/>
            <person name="Koul R."/>
            <person name="Kawaguchi M."/>
            <person name="Krajinski F."/>
            <person name="Lammers P.J."/>
            <person name="Masclaux F.G."/>
            <person name="Murat C."/>
            <person name="Morin E."/>
            <person name="Ndikumana S."/>
            <person name="Pagni M."/>
            <person name="Petitpierre D."/>
            <person name="Requena N."/>
            <person name="Rosikiewicz P."/>
            <person name="Riley R."/>
            <person name="Saito K."/>
            <person name="San Clemente H."/>
            <person name="Shapiro H."/>
            <person name="van Tuinen D."/>
            <person name="Becard G."/>
            <person name="Bonfante P."/>
            <person name="Paszkowski U."/>
            <person name="Shachar-Hill Y.Y."/>
            <person name="Tuskan G.A."/>
            <person name="Young P.W."/>
            <person name="Sanders I.R."/>
            <person name="Henrissat B."/>
            <person name="Rensing S.A."/>
            <person name="Grigoriev I.V."/>
            <person name="Corradi N."/>
            <person name="Roux C."/>
            <person name="Martin F."/>
        </authorList>
    </citation>
    <scope>NUCLEOTIDE SEQUENCE [LARGE SCALE GENOMIC DNA]</scope>
    <source>
        <strain evidence="2 3">DAOM 197198</strain>
    </source>
</reference>
<comment type="caution">
    <text evidence="2">The sequence shown here is derived from an EMBL/GenBank/DDBJ whole genome shotgun (WGS) entry which is preliminary data.</text>
</comment>
<feature type="signal peptide" evidence="1">
    <location>
        <begin position="1"/>
        <end position="21"/>
    </location>
</feature>
<evidence type="ECO:0000313" key="3">
    <source>
        <dbReference type="Proteomes" id="UP000018888"/>
    </source>
</evidence>